<evidence type="ECO:0000313" key="2">
    <source>
        <dbReference type="Proteomes" id="UP000003560"/>
    </source>
</evidence>
<reference evidence="1 2" key="1">
    <citation type="submission" date="2008-10" db="EMBL/GenBank/DDBJ databases">
        <title>Draft genome sequence of Collinsella stercoris (DSM 13279).</title>
        <authorList>
            <person name="Sudarsanam P."/>
            <person name="Ley R."/>
            <person name="Guruge J."/>
            <person name="Turnbaugh P.J."/>
            <person name="Mahowald M."/>
            <person name="Liep D."/>
            <person name="Gordon J."/>
        </authorList>
    </citation>
    <scope>NUCLEOTIDE SEQUENCE [LARGE SCALE GENOMIC DNA]</scope>
    <source>
        <strain evidence="1 2">DSM 13279</strain>
    </source>
</reference>
<dbReference type="STRING" id="445975.COLSTE_01037"/>
<dbReference type="HOGENOM" id="CLU_3308003_0_0_11"/>
<protein>
    <submittedName>
        <fullName evidence="1">Uncharacterized protein</fullName>
    </submittedName>
</protein>
<comment type="caution">
    <text evidence="1">The sequence shown here is derived from an EMBL/GenBank/DDBJ whole genome shotgun (WGS) entry which is preliminary data.</text>
</comment>
<evidence type="ECO:0000313" key="1">
    <source>
        <dbReference type="EMBL" id="EEA90754.1"/>
    </source>
</evidence>
<dbReference type="AlphaFoldDB" id="B6GAE0"/>
<sequence>MPKGQRMRAKRSPRDTEGVRFLLPSVPVLHIILCNTGTF</sequence>
<name>B6GAE0_9ACTN</name>
<keyword evidence="2" id="KW-1185">Reference proteome</keyword>
<dbReference type="EMBL" id="ABXJ01000059">
    <property type="protein sequence ID" value="EEA90754.1"/>
    <property type="molecule type" value="Genomic_DNA"/>
</dbReference>
<proteinExistence type="predicted"/>
<reference evidence="1 2" key="2">
    <citation type="submission" date="2008-10" db="EMBL/GenBank/DDBJ databases">
        <authorList>
            <person name="Fulton L."/>
            <person name="Clifton S."/>
            <person name="Fulton B."/>
            <person name="Xu J."/>
            <person name="Minx P."/>
            <person name="Pepin K.H."/>
            <person name="Johnson M."/>
            <person name="Thiruvilangam P."/>
            <person name="Bhonagiri V."/>
            <person name="Nash W.E."/>
            <person name="Mardis E.R."/>
            <person name="Wilson R.K."/>
        </authorList>
    </citation>
    <scope>NUCLEOTIDE SEQUENCE [LARGE SCALE GENOMIC DNA]</scope>
    <source>
        <strain evidence="1 2">DSM 13279</strain>
    </source>
</reference>
<accession>B6GAE0</accession>
<gene>
    <name evidence="1" type="ORF">COLSTE_01037</name>
</gene>
<organism evidence="1 2">
    <name type="scientific">Collinsella stercoris DSM 13279</name>
    <dbReference type="NCBI Taxonomy" id="445975"/>
    <lineage>
        <taxon>Bacteria</taxon>
        <taxon>Bacillati</taxon>
        <taxon>Actinomycetota</taxon>
        <taxon>Coriobacteriia</taxon>
        <taxon>Coriobacteriales</taxon>
        <taxon>Coriobacteriaceae</taxon>
        <taxon>Collinsella</taxon>
    </lineage>
</organism>
<dbReference type="Proteomes" id="UP000003560">
    <property type="component" value="Unassembled WGS sequence"/>
</dbReference>